<dbReference type="EMBL" id="CP001034">
    <property type="protein sequence ID" value="ACB84238.1"/>
    <property type="molecule type" value="Genomic_DNA"/>
</dbReference>
<dbReference type="Pfam" id="PF01568">
    <property type="entry name" value="Molydop_binding"/>
    <property type="match status" value="1"/>
</dbReference>
<dbReference type="Gene3D" id="3.40.228.10">
    <property type="entry name" value="Dimethylsulfoxide Reductase, domain 2"/>
    <property type="match status" value="1"/>
</dbReference>
<proteinExistence type="inferred from homology"/>
<name>B2A6V7_NATTJ</name>
<dbReference type="Pfam" id="PF04879">
    <property type="entry name" value="Molybdop_Fe4S4"/>
    <property type="match status" value="1"/>
</dbReference>
<organism evidence="10 11">
    <name type="scientific">Natranaerobius thermophilus (strain ATCC BAA-1301 / DSM 18059 / JW/NM-WN-LF)</name>
    <dbReference type="NCBI Taxonomy" id="457570"/>
    <lineage>
        <taxon>Bacteria</taxon>
        <taxon>Bacillati</taxon>
        <taxon>Bacillota</taxon>
        <taxon>Clostridia</taxon>
        <taxon>Natranaerobiales</taxon>
        <taxon>Natranaerobiaceae</taxon>
        <taxon>Natranaerobius</taxon>
    </lineage>
</organism>
<dbReference type="CDD" id="cd02757">
    <property type="entry name" value="MopB_Arsenate-R"/>
    <property type="match status" value="1"/>
</dbReference>
<dbReference type="Pfam" id="PF00384">
    <property type="entry name" value="Molybdopterin"/>
    <property type="match status" value="1"/>
</dbReference>
<dbReference type="AlphaFoldDB" id="B2A6V7"/>
<dbReference type="PROSITE" id="PS51318">
    <property type="entry name" value="TAT"/>
    <property type="match status" value="1"/>
</dbReference>
<keyword evidence="2" id="KW-0004">4Fe-4S</keyword>
<dbReference type="InParanoid" id="B2A6V7"/>
<dbReference type="KEGG" id="nth:Nther_0643"/>
<evidence type="ECO:0000256" key="3">
    <source>
        <dbReference type="ARBA" id="ARBA00022505"/>
    </source>
</evidence>
<dbReference type="SUPFAM" id="SSF53706">
    <property type="entry name" value="Formate dehydrogenase/DMSO reductase, domains 1-3"/>
    <property type="match status" value="1"/>
</dbReference>
<keyword evidence="11" id="KW-1185">Reference proteome</keyword>
<evidence type="ECO:0000256" key="8">
    <source>
        <dbReference type="ARBA" id="ARBA00023014"/>
    </source>
</evidence>
<dbReference type="GO" id="GO:0043546">
    <property type="term" value="F:molybdopterin cofactor binding"/>
    <property type="evidence" value="ECO:0007669"/>
    <property type="project" value="InterPro"/>
</dbReference>
<accession>B2A6V7</accession>
<dbReference type="PROSITE" id="PS51669">
    <property type="entry name" value="4FE4S_MOW_BIS_MGD"/>
    <property type="match status" value="1"/>
</dbReference>
<dbReference type="InterPro" id="IPR037946">
    <property type="entry name" value="MopB_CT_Tetrathionate"/>
</dbReference>
<dbReference type="InterPro" id="IPR009010">
    <property type="entry name" value="Asp_de-COase-like_dom_sf"/>
</dbReference>
<evidence type="ECO:0000259" key="9">
    <source>
        <dbReference type="PROSITE" id="PS51669"/>
    </source>
</evidence>
<evidence type="ECO:0000256" key="1">
    <source>
        <dbReference type="ARBA" id="ARBA00010312"/>
    </source>
</evidence>
<keyword evidence="7" id="KW-0408">Iron</keyword>
<evidence type="ECO:0000256" key="2">
    <source>
        <dbReference type="ARBA" id="ARBA00022485"/>
    </source>
</evidence>
<comment type="similarity">
    <text evidence="1">Belongs to the prokaryotic molybdopterin-containing oxidoreductase family.</text>
</comment>
<dbReference type="CDD" id="cd02780">
    <property type="entry name" value="MopB_CT_Tetrathionate_Arsenate-R"/>
    <property type="match status" value="1"/>
</dbReference>
<dbReference type="Gene3D" id="2.20.25.90">
    <property type="entry name" value="ADC-like domains"/>
    <property type="match status" value="1"/>
</dbReference>
<keyword evidence="6" id="KW-0560">Oxidoreductase</keyword>
<evidence type="ECO:0000256" key="6">
    <source>
        <dbReference type="ARBA" id="ARBA00023002"/>
    </source>
</evidence>
<keyword evidence="5" id="KW-0732">Signal</keyword>
<dbReference type="RefSeq" id="WP_012447122.1">
    <property type="nucleotide sequence ID" value="NC_010718.1"/>
</dbReference>
<keyword evidence="4" id="KW-0479">Metal-binding</keyword>
<dbReference type="HOGENOM" id="CLU_000422_13_3_9"/>
<dbReference type="Gene3D" id="3.30.2070.10">
    <property type="entry name" value="Formate dehydrogenase/DMSO reductase"/>
    <property type="match status" value="1"/>
</dbReference>
<reference evidence="10 11" key="2">
    <citation type="journal article" date="2011" name="J. Bacteriol.">
        <title>Complete genome sequence of the anaerobic, halophilic alkalithermophile Natranaerobius thermophilus JW/NM-WN-LF.</title>
        <authorList>
            <person name="Zhao B."/>
            <person name="Mesbah N.M."/>
            <person name="Dalin E."/>
            <person name="Goodwin L."/>
            <person name="Nolan M."/>
            <person name="Pitluck S."/>
            <person name="Chertkov O."/>
            <person name="Brettin T.S."/>
            <person name="Han J."/>
            <person name="Larimer F.W."/>
            <person name="Land M.L."/>
            <person name="Hauser L."/>
            <person name="Kyrpides N."/>
            <person name="Wiegel J."/>
        </authorList>
    </citation>
    <scope>NUCLEOTIDE SEQUENCE [LARGE SCALE GENOMIC DNA]</scope>
    <source>
        <strain evidence="11">ATCC BAA-1301 / DSM 18059 / JW/NM-WN-LF</strain>
    </source>
</reference>
<keyword evidence="8" id="KW-0411">Iron-sulfur</keyword>
<dbReference type="Gene3D" id="2.40.40.20">
    <property type="match status" value="1"/>
</dbReference>
<sequence>MTLKKLLNKEIKRRTFLAVTGAAGAGIAIGHGLAKPPEEAEAEEKEKVKEVYEMSNRIGEVDDYVEGQWIPTGCSGCTSWCSKEANVVNGRVIKVRGNKNSKVNGEVSCPRAHLSLQQLYDPDRIKQPMKRTNPDKGRDVDPDFVPISWDEAMEEIADKILELREQDENHKIAVQRGRYTQLRDIIYSHVPAILGTPNNISHSSICAEAEKFGPYYTEGYWNYRDFDVLNSEYIILWGADPIASNRQISYYLGVWPDVLDKAKVAVIEPRLSASATKAHEWLPVKPAEDGALAVAMAHVILTQGLWNKEFVGDFHDGENRFIPGKTVDEETFEENYTHGLVKWWNLELKDRTPEWAEARSGVPRSQIIRVATEFAEKAPKALVWMGGGPVMQVRGGYTSMAISALNGLVGSVDSEGGTLRGAGVPRKSYPAPDEYMDENAQEKINYQKIDQRGYLEFPALKEGKPGSGVVTNRMADGILKEDPYDIKMIMAYWNNFAFSAPEARRWEEALKKVDFIVHMVTHESEMTRYADIVLPSTHHMFEQWGFLNQKGNKHTHLWLARPMIERFFDVKDPEAEVQWLLAEKLAEKGFDKLLEHFKNFKDPETEKEPTNEIEFAEYATKLTLQPIWDPNEYESGDQFDGWEDFKAVGVWNSDEYKYKQYWDNFGTKTDKYEFYSETLKDALEKHAANHNLTVDEVLEACKYEAEGEVAFIPHYDPPFVHGQKEEYPFMFVDFKNRLNREGRSANCYWYHEFNDINPGLEKEKDVALLNPKDADEYGIKTDDKIIIKSPVGEIECYAKLWEGIPPGVVAKAYGQGHWAYGRVASENFDRGIPRGGNNNEILVADYERLSGSTAFYSHTRVRVEKS</sequence>
<dbReference type="GO" id="GO:0016491">
    <property type="term" value="F:oxidoreductase activity"/>
    <property type="evidence" value="ECO:0007669"/>
    <property type="project" value="UniProtKB-KW"/>
</dbReference>
<dbReference type="InterPro" id="IPR006656">
    <property type="entry name" value="Mopterin_OxRdtase"/>
</dbReference>
<dbReference type="Gene3D" id="3.40.50.740">
    <property type="match status" value="1"/>
</dbReference>
<protein>
    <submittedName>
        <fullName evidence="10">Molybdopterin oxidoreductase</fullName>
    </submittedName>
</protein>
<dbReference type="GO" id="GO:0046872">
    <property type="term" value="F:metal ion binding"/>
    <property type="evidence" value="ECO:0007669"/>
    <property type="project" value="UniProtKB-KW"/>
</dbReference>
<dbReference type="Proteomes" id="UP000001683">
    <property type="component" value="Chromosome"/>
</dbReference>
<evidence type="ECO:0000313" key="11">
    <source>
        <dbReference type="Proteomes" id="UP000001683"/>
    </source>
</evidence>
<dbReference type="InterPro" id="IPR050612">
    <property type="entry name" value="Prok_Mopterin_Oxidored"/>
</dbReference>
<dbReference type="PANTHER" id="PTHR43742">
    <property type="entry name" value="TRIMETHYLAMINE-N-OXIDE REDUCTASE"/>
    <property type="match status" value="1"/>
</dbReference>
<reference evidence="10 11" key="1">
    <citation type="submission" date="2008-04" db="EMBL/GenBank/DDBJ databases">
        <title>Complete sequence of chromosome of Natranaerobius thermophilus JW/NM-WN-LF.</title>
        <authorList>
            <consortium name="US DOE Joint Genome Institute"/>
            <person name="Copeland A."/>
            <person name="Lucas S."/>
            <person name="Lapidus A."/>
            <person name="Glavina del Rio T."/>
            <person name="Dalin E."/>
            <person name="Tice H."/>
            <person name="Bruce D."/>
            <person name="Goodwin L."/>
            <person name="Pitluck S."/>
            <person name="Chertkov O."/>
            <person name="Brettin T."/>
            <person name="Detter J.C."/>
            <person name="Han C."/>
            <person name="Kuske C.R."/>
            <person name="Schmutz J."/>
            <person name="Larimer F."/>
            <person name="Land M."/>
            <person name="Hauser L."/>
            <person name="Kyrpides N."/>
            <person name="Lykidis A."/>
            <person name="Mesbah N.M."/>
            <person name="Wiegel J."/>
        </authorList>
    </citation>
    <scope>NUCLEOTIDE SEQUENCE [LARGE SCALE GENOMIC DNA]</scope>
    <source>
        <strain evidence="11">ATCC BAA-1301 / DSM 18059 / JW/NM-WN-LF</strain>
    </source>
</reference>
<gene>
    <name evidence="10" type="ordered locus">Nther_0643</name>
</gene>
<dbReference type="SMART" id="SM00926">
    <property type="entry name" value="Molybdop_Fe4S4"/>
    <property type="match status" value="1"/>
</dbReference>
<dbReference type="InterPro" id="IPR006311">
    <property type="entry name" value="TAT_signal"/>
</dbReference>
<dbReference type="SUPFAM" id="SSF50692">
    <property type="entry name" value="ADC-like"/>
    <property type="match status" value="1"/>
</dbReference>
<dbReference type="eggNOG" id="COG0243">
    <property type="taxonomic scope" value="Bacteria"/>
</dbReference>
<dbReference type="PANTHER" id="PTHR43742:SF9">
    <property type="entry name" value="TETRATHIONATE REDUCTASE SUBUNIT A"/>
    <property type="match status" value="1"/>
</dbReference>
<dbReference type="InterPro" id="IPR006963">
    <property type="entry name" value="Mopterin_OxRdtase_4Fe-4S_dom"/>
</dbReference>
<dbReference type="STRING" id="457570.Nther_0643"/>
<evidence type="ECO:0000256" key="5">
    <source>
        <dbReference type="ARBA" id="ARBA00022729"/>
    </source>
</evidence>
<evidence type="ECO:0000256" key="7">
    <source>
        <dbReference type="ARBA" id="ARBA00023004"/>
    </source>
</evidence>
<dbReference type="InterPro" id="IPR006657">
    <property type="entry name" value="MoPterin_dinucl-bd_dom"/>
</dbReference>
<evidence type="ECO:0000256" key="4">
    <source>
        <dbReference type="ARBA" id="ARBA00022723"/>
    </source>
</evidence>
<feature type="domain" description="4Fe-4S Mo/W bis-MGD-type" evidence="9">
    <location>
        <begin position="67"/>
        <end position="123"/>
    </location>
</feature>
<keyword evidence="3" id="KW-0500">Molybdenum</keyword>
<evidence type="ECO:0000313" key="10">
    <source>
        <dbReference type="EMBL" id="ACB84238.1"/>
    </source>
</evidence>
<dbReference type="GO" id="GO:0051539">
    <property type="term" value="F:4 iron, 4 sulfur cluster binding"/>
    <property type="evidence" value="ECO:0007669"/>
    <property type="project" value="UniProtKB-KW"/>
</dbReference>